<dbReference type="AlphaFoldDB" id="A0A212JGA3"/>
<dbReference type="EMBL" id="FLUM01000001">
    <property type="protein sequence ID" value="SBV98458.1"/>
    <property type="molecule type" value="Genomic_DNA"/>
</dbReference>
<gene>
    <name evidence="1" type="ORF">KL86DYS1_12178</name>
</gene>
<evidence type="ECO:0000313" key="1">
    <source>
        <dbReference type="EMBL" id="SBV98458.1"/>
    </source>
</evidence>
<sequence>MKLKNGTLTIVDHAQHLSIEITNKYIRKERRSANPIIAKCNGHIGFFFKTR</sequence>
<protein>
    <submittedName>
        <fullName evidence="1">Uncharacterized protein</fullName>
    </submittedName>
</protein>
<organism evidence="1">
    <name type="scientific">uncultured Dysgonomonas sp</name>
    <dbReference type="NCBI Taxonomy" id="206096"/>
    <lineage>
        <taxon>Bacteria</taxon>
        <taxon>Pseudomonadati</taxon>
        <taxon>Bacteroidota</taxon>
        <taxon>Bacteroidia</taxon>
        <taxon>Bacteroidales</taxon>
        <taxon>Dysgonomonadaceae</taxon>
        <taxon>Dysgonomonas</taxon>
        <taxon>environmental samples</taxon>
    </lineage>
</organism>
<name>A0A212JGA3_9BACT</name>
<proteinExistence type="predicted"/>
<reference evidence="1" key="1">
    <citation type="submission" date="2016-04" db="EMBL/GenBank/DDBJ databases">
        <authorList>
            <person name="Evans L.H."/>
            <person name="Alamgir A."/>
            <person name="Owens N."/>
            <person name="Weber N.D."/>
            <person name="Virtaneva K."/>
            <person name="Barbian K."/>
            <person name="Babar A."/>
            <person name="Rosenke K."/>
        </authorList>
    </citation>
    <scope>NUCLEOTIDE SEQUENCE</scope>
    <source>
        <strain evidence="1">86-1</strain>
    </source>
</reference>
<accession>A0A212JGA3</accession>